<dbReference type="Gene3D" id="3.40.50.300">
    <property type="entry name" value="P-loop containing nucleotide triphosphate hydrolases"/>
    <property type="match status" value="1"/>
</dbReference>
<sequence length="55" mass="6696">DDSIEKIKQREQSERKRYKELYNVDYYDKKLYDLVIDTTNLSIKEVVEKIIKAVK</sequence>
<comment type="caution">
    <text evidence="1">The sequence shown here is derived from an EMBL/GenBank/DDBJ whole genome shotgun (WGS) entry which is preliminary data.</text>
</comment>
<protein>
    <submittedName>
        <fullName evidence="1">Uncharacterized protein</fullName>
    </submittedName>
</protein>
<dbReference type="AlphaFoldDB" id="X0VDR3"/>
<evidence type="ECO:0000313" key="1">
    <source>
        <dbReference type="EMBL" id="GAG16314.1"/>
    </source>
</evidence>
<reference evidence="1" key="1">
    <citation type="journal article" date="2014" name="Front. Microbiol.">
        <title>High frequency of phylogenetically diverse reductive dehalogenase-homologous genes in deep subseafloor sedimentary metagenomes.</title>
        <authorList>
            <person name="Kawai M."/>
            <person name="Futagami T."/>
            <person name="Toyoda A."/>
            <person name="Takaki Y."/>
            <person name="Nishi S."/>
            <person name="Hori S."/>
            <person name="Arai W."/>
            <person name="Tsubouchi T."/>
            <person name="Morono Y."/>
            <person name="Uchiyama I."/>
            <person name="Ito T."/>
            <person name="Fujiyama A."/>
            <person name="Inagaki F."/>
            <person name="Takami H."/>
        </authorList>
    </citation>
    <scope>NUCLEOTIDE SEQUENCE</scope>
    <source>
        <strain evidence="1">Expedition CK06-06</strain>
    </source>
</reference>
<dbReference type="InterPro" id="IPR027417">
    <property type="entry name" value="P-loop_NTPase"/>
</dbReference>
<gene>
    <name evidence="1" type="ORF">S01H1_54315</name>
</gene>
<dbReference type="EMBL" id="BARS01035233">
    <property type="protein sequence ID" value="GAG16314.1"/>
    <property type="molecule type" value="Genomic_DNA"/>
</dbReference>
<accession>X0VDR3</accession>
<name>X0VDR3_9ZZZZ</name>
<proteinExistence type="predicted"/>
<organism evidence="1">
    <name type="scientific">marine sediment metagenome</name>
    <dbReference type="NCBI Taxonomy" id="412755"/>
    <lineage>
        <taxon>unclassified sequences</taxon>
        <taxon>metagenomes</taxon>
        <taxon>ecological metagenomes</taxon>
    </lineage>
</organism>
<feature type="non-terminal residue" evidence="1">
    <location>
        <position position="1"/>
    </location>
</feature>